<feature type="domain" description="BSD" evidence="2">
    <location>
        <begin position="121"/>
        <end position="175"/>
    </location>
</feature>
<evidence type="ECO:0000313" key="5">
    <source>
        <dbReference type="WBParaSite" id="HPBE_0001986201-mRNA-1"/>
    </source>
</evidence>
<dbReference type="InterPro" id="IPR035925">
    <property type="entry name" value="BSD_dom_sf"/>
</dbReference>
<reference evidence="5" key="2">
    <citation type="submission" date="2019-09" db="UniProtKB">
        <authorList>
            <consortium name="WormBaseParasite"/>
        </authorList>
    </citation>
    <scope>IDENTIFICATION</scope>
</reference>
<gene>
    <name evidence="3" type="ORF">HPBE_LOCUS19861</name>
</gene>
<dbReference type="Proteomes" id="UP000050761">
    <property type="component" value="Unassembled WGS sequence"/>
</dbReference>
<dbReference type="GO" id="GO:0048172">
    <property type="term" value="P:regulation of short-term neuronal synaptic plasticity"/>
    <property type="evidence" value="ECO:0007669"/>
    <property type="project" value="TreeGrafter"/>
</dbReference>
<keyword evidence="1" id="KW-0175">Coiled coil</keyword>
<sequence>MAWLLTDLKKRDETSNEPVEKQKVKIEDLQEKGKAFASKLLVYAKDTTTKATKGIVAVKKAVVDNTIIGELDREQDAFVAEVAAKQLPSVIEPWDGLSDWEFAKRKILALSLDPSNFTRESPRECDFDATTQQAMAKRLIEIDPNLRRVRFELVPKQLSEEKFWRNYFYRISLIRRSLAGAAEGLVTARRATPVEREILSELNEYELVAEKDEKTEEQWEAEIQELLNSKE</sequence>
<accession>A0A3P8CF76</accession>
<dbReference type="PANTHER" id="PTHR16019:SF6">
    <property type="entry name" value="SYNAPSE-ASSOCIATED PROTEIN 1"/>
    <property type="match status" value="1"/>
</dbReference>
<protein>
    <submittedName>
        <fullName evidence="5">BSD domain-containing protein</fullName>
    </submittedName>
</protein>
<evidence type="ECO:0000313" key="3">
    <source>
        <dbReference type="EMBL" id="VDP17075.1"/>
    </source>
</evidence>
<dbReference type="GO" id="GO:0038203">
    <property type="term" value="P:TORC2 signaling"/>
    <property type="evidence" value="ECO:0007669"/>
    <property type="project" value="TreeGrafter"/>
</dbReference>
<dbReference type="GO" id="GO:0045202">
    <property type="term" value="C:synapse"/>
    <property type="evidence" value="ECO:0007669"/>
    <property type="project" value="TreeGrafter"/>
</dbReference>
<keyword evidence="4" id="KW-1185">Reference proteome</keyword>
<dbReference type="InterPro" id="IPR005607">
    <property type="entry name" value="BSD_dom"/>
</dbReference>
<dbReference type="SMART" id="SM00751">
    <property type="entry name" value="BSD"/>
    <property type="match status" value="1"/>
</dbReference>
<dbReference type="PROSITE" id="PS50858">
    <property type="entry name" value="BSD"/>
    <property type="match status" value="1"/>
</dbReference>
<feature type="coiled-coil region" evidence="1">
    <location>
        <begin position="202"/>
        <end position="229"/>
    </location>
</feature>
<dbReference type="GO" id="GO:0005634">
    <property type="term" value="C:nucleus"/>
    <property type="evidence" value="ECO:0007669"/>
    <property type="project" value="TreeGrafter"/>
</dbReference>
<proteinExistence type="predicted"/>
<organism evidence="4 5">
    <name type="scientific">Heligmosomoides polygyrus</name>
    <name type="common">Parasitic roundworm</name>
    <dbReference type="NCBI Taxonomy" id="6339"/>
    <lineage>
        <taxon>Eukaryota</taxon>
        <taxon>Metazoa</taxon>
        <taxon>Ecdysozoa</taxon>
        <taxon>Nematoda</taxon>
        <taxon>Chromadorea</taxon>
        <taxon>Rhabditida</taxon>
        <taxon>Rhabditina</taxon>
        <taxon>Rhabditomorpha</taxon>
        <taxon>Strongyloidea</taxon>
        <taxon>Heligmosomidae</taxon>
        <taxon>Heligmosomoides</taxon>
    </lineage>
</organism>
<dbReference type="WBParaSite" id="HPBE_0001986201-mRNA-1">
    <property type="protein sequence ID" value="HPBE_0001986201-mRNA-1"/>
    <property type="gene ID" value="HPBE_0001986201"/>
</dbReference>
<evidence type="ECO:0000256" key="1">
    <source>
        <dbReference type="SAM" id="Coils"/>
    </source>
</evidence>
<dbReference type="GO" id="GO:0005794">
    <property type="term" value="C:Golgi apparatus"/>
    <property type="evidence" value="ECO:0007669"/>
    <property type="project" value="TreeGrafter"/>
</dbReference>
<dbReference type="PANTHER" id="PTHR16019">
    <property type="entry name" value="SYNAPSE-ASSOCIATED PROTEIN"/>
    <property type="match status" value="1"/>
</dbReference>
<dbReference type="SUPFAM" id="SSF140383">
    <property type="entry name" value="BSD domain-like"/>
    <property type="match status" value="1"/>
</dbReference>
<accession>A0A183GCG6</accession>
<name>A0A183GCG6_HELPZ</name>
<dbReference type="InterPro" id="IPR051494">
    <property type="entry name" value="BSD_domain-containing"/>
</dbReference>
<reference evidence="3 4" key="1">
    <citation type="submission" date="2018-11" db="EMBL/GenBank/DDBJ databases">
        <authorList>
            <consortium name="Pathogen Informatics"/>
        </authorList>
    </citation>
    <scope>NUCLEOTIDE SEQUENCE [LARGE SCALE GENOMIC DNA]</scope>
</reference>
<dbReference type="Pfam" id="PF03909">
    <property type="entry name" value="BSD"/>
    <property type="match status" value="1"/>
</dbReference>
<evidence type="ECO:0000259" key="2">
    <source>
        <dbReference type="PROSITE" id="PS50858"/>
    </source>
</evidence>
<dbReference type="Gene3D" id="1.10.3970.10">
    <property type="entry name" value="BSD domain"/>
    <property type="match status" value="1"/>
</dbReference>
<dbReference type="EMBL" id="UZAH01031673">
    <property type="protein sequence ID" value="VDP17075.1"/>
    <property type="molecule type" value="Genomic_DNA"/>
</dbReference>
<dbReference type="AlphaFoldDB" id="A0A183GCG6"/>
<dbReference type="OrthoDB" id="47923at2759"/>
<evidence type="ECO:0000313" key="4">
    <source>
        <dbReference type="Proteomes" id="UP000050761"/>
    </source>
</evidence>